<feature type="transmembrane region" description="Helical" evidence="6">
    <location>
        <begin position="191"/>
        <end position="209"/>
    </location>
</feature>
<comment type="subcellular location">
    <subcellularLocation>
        <location evidence="1">Cell membrane</location>
        <topology evidence="1">Multi-pass membrane protein</topology>
    </subcellularLocation>
</comment>
<dbReference type="CDD" id="cd17321">
    <property type="entry name" value="MFS_MMR_MDR_like"/>
    <property type="match status" value="1"/>
</dbReference>
<protein>
    <submittedName>
        <fullName evidence="8">MFS transporter</fullName>
    </submittedName>
</protein>
<keyword evidence="2" id="KW-0813">Transport</keyword>
<sequence>MNKGPVLMRLMMFTVMISSMSALMFNIVLPQISQEFGMTLAQTSWLTTAYTLIYAFGTVTYGKLADRFQLKTLITFGLTLFAAGSLVGLVSHTFWLALAGRCMQSAGAAALPALALLIPVRYFSPEQRGSAVSMTAVGLALGGALGPVVAAIISSVADWRWLFLPSLLILVLLPVFRRNLANEPKGPASKFDWLGGALLAASISAILLAVTKLEWTYGITGAISLLLFVARVRSVKPEEAFIQPRLFRNKPYTILLALIFLVGCIITSLYFMTPILLSNVYHLESGQIGFALVPAAIVSAIVGRQGGKLADRKGSSYVFTVAACSLIAFFLLLSIFVGIPPLWISLFLILGNVGQSFVQISMSSAVSRTLSKEQAGVGMGLFSMMNFISQGLAASIYGILASQSSSVNWNPLNSHPEGYAFSNLYLVLALLLVVILIFYRVRFGKAQAVLVPAAVAAK</sequence>
<organism evidence="8 9">
    <name type="scientific">Cohnella soli</name>
    <dbReference type="NCBI Taxonomy" id="425005"/>
    <lineage>
        <taxon>Bacteria</taxon>
        <taxon>Bacillati</taxon>
        <taxon>Bacillota</taxon>
        <taxon>Bacilli</taxon>
        <taxon>Bacillales</taxon>
        <taxon>Paenibacillaceae</taxon>
        <taxon>Cohnella</taxon>
    </lineage>
</organism>
<dbReference type="Proteomes" id="UP001596113">
    <property type="component" value="Unassembled WGS sequence"/>
</dbReference>
<keyword evidence="9" id="KW-1185">Reference proteome</keyword>
<dbReference type="Gene3D" id="1.20.1250.20">
    <property type="entry name" value="MFS general substrate transporter like domains"/>
    <property type="match status" value="1"/>
</dbReference>
<feature type="transmembrane region" description="Helical" evidence="6">
    <location>
        <begin position="315"/>
        <end position="336"/>
    </location>
</feature>
<feature type="transmembrane region" description="Helical" evidence="6">
    <location>
        <begin position="73"/>
        <end position="98"/>
    </location>
</feature>
<dbReference type="PANTHER" id="PTHR42718">
    <property type="entry name" value="MAJOR FACILITATOR SUPERFAMILY MULTIDRUG TRANSPORTER MFSC"/>
    <property type="match status" value="1"/>
</dbReference>
<feature type="domain" description="Major facilitator superfamily (MFS) profile" evidence="7">
    <location>
        <begin position="7"/>
        <end position="447"/>
    </location>
</feature>
<dbReference type="Pfam" id="PF07690">
    <property type="entry name" value="MFS_1"/>
    <property type="match status" value="2"/>
</dbReference>
<evidence type="ECO:0000259" key="7">
    <source>
        <dbReference type="PROSITE" id="PS50850"/>
    </source>
</evidence>
<evidence type="ECO:0000256" key="1">
    <source>
        <dbReference type="ARBA" id="ARBA00004651"/>
    </source>
</evidence>
<dbReference type="EMBL" id="JBHSMI010000023">
    <property type="protein sequence ID" value="MFC5403376.1"/>
    <property type="molecule type" value="Genomic_DNA"/>
</dbReference>
<feature type="transmembrane region" description="Helical" evidence="6">
    <location>
        <begin position="131"/>
        <end position="153"/>
    </location>
</feature>
<dbReference type="Gene3D" id="1.20.1720.10">
    <property type="entry name" value="Multidrug resistance protein D"/>
    <property type="match status" value="1"/>
</dbReference>
<dbReference type="InterPro" id="IPR011701">
    <property type="entry name" value="MFS"/>
</dbReference>
<keyword evidence="3 6" id="KW-0812">Transmembrane</keyword>
<feature type="transmembrane region" description="Helical" evidence="6">
    <location>
        <begin position="215"/>
        <end position="232"/>
    </location>
</feature>
<proteinExistence type="predicted"/>
<feature type="transmembrane region" description="Helical" evidence="6">
    <location>
        <begin position="12"/>
        <end position="32"/>
    </location>
</feature>
<feature type="transmembrane region" description="Helical" evidence="6">
    <location>
        <begin position="285"/>
        <end position="303"/>
    </location>
</feature>
<evidence type="ECO:0000256" key="5">
    <source>
        <dbReference type="ARBA" id="ARBA00023136"/>
    </source>
</evidence>
<feature type="transmembrane region" description="Helical" evidence="6">
    <location>
        <begin position="381"/>
        <end position="400"/>
    </location>
</feature>
<keyword evidence="5 6" id="KW-0472">Membrane</keyword>
<dbReference type="PRINTS" id="PR01036">
    <property type="entry name" value="TCRTETB"/>
</dbReference>
<evidence type="ECO:0000256" key="6">
    <source>
        <dbReference type="SAM" id="Phobius"/>
    </source>
</evidence>
<evidence type="ECO:0000256" key="2">
    <source>
        <dbReference type="ARBA" id="ARBA00022448"/>
    </source>
</evidence>
<name>A0ABW0HQ67_9BACL</name>
<dbReference type="SUPFAM" id="SSF103473">
    <property type="entry name" value="MFS general substrate transporter"/>
    <property type="match status" value="1"/>
</dbReference>
<feature type="transmembrane region" description="Helical" evidence="6">
    <location>
        <begin position="252"/>
        <end position="273"/>
    </location>
</feature>
<reference evidence="9" key="1">
    <citation type="journal article" date="2019" name="Int. J. Syst. Evol. Microbiol.">
        <title>The Global Catalogue of Microorganisms (GCM) 10K type strain sequencing project: providing services to taxonomists for standard genome sequencing and annotation.</title>
        <authorList>
            <consortium name="The Broad Institute Genomics Platform"/>
            <consortium name="The Broad Institute Genome Sequencing Center for Infectious Disease"/>
            <person name="Wu L."/>
            <person name="Ma J."/>
        </authorList>
    </citation>
    <scope>NUCLEOTIDE SEQUENCE [LARGE SCALE GENOMIC DNA]</scope>
    <source>
        <strain evidence="9">CGMCC 1.18575</strain>
    </source>
</reference>
<evidence type="ECO:0000313" key="9">
    <source>
        <dbReference type="Proteomes" id="UP001596113"/>
    </source>
</evidence>
<dbReference type="InterPro" id="IPR020846">
    <property type="entry name" value="MFS_dom"/>
</dbReference>
<feature type="transmembrane region" description="Helical" evidence="6">
    <location>
        <begin position="159"/>
        <end position="179"/>
    </location>
</feature>
<evidence type="ECO:0000256" key="4">
    <source>
        <dbReference type="ARBA" id="ARBA00022989"/>
    </source>
</evidence>
<feature type="transmembrane region" description="Helical" evidence="6">
    <location>
        <begin position="420"/>
        <end position="439"/>
    </location>
</feature>
<feature type="transmembrane region" description="Helical" evidence="6">
    <location>
        <begin position="44"/>
        <end position="61"/>
    </location>
</feature>
<dbReference type="RefSeq" id="WP_378132668.1">
    <property type="nucleotide sequence ID" value="NZ_JBHSMI010000023.1"/>
</dbReference>
<feature type="transmembrane region" description="Helical" evidence="6">
    <location>
        <begin position="104"/>
        <end position="124"/>
    </location>
</feature>
<accession>A0ABW0HQ67</accession>
<feature type="transmembrane region" description="Helical" evidence="6">
    <location>
        <begin position="342"/>
        <end position="360"/>
    </location>
</feature>
<gene>
    <name evidence="8" type="ORF">ACFPOF_11605</name>
</gene>
<comment type="caution">
    <text evidence="8">The sequence shown here is derived from an EMBL/GenBank/DDBJ whole genome shotgun (WGS) entry which is preliminary data.</text>
</comment>
<keyword evidence="4 6" id="KW-1133">Transmembrane helix</keyword>
<dbReference type="PROSITE" id="PS50850">
    <property type="entry name" value="MFS"/>
    <property type="match status" value="1"/>
</dbReference>
<evidence type="ECO:0000256" key="3">
    <source>
        <dbReference type="ARBA" id="ARBA00022692"/>
    </source>
</evidence>
<evidence type="ECO:0000313" key="8">
    <source>
        <dbReference type="EMBL" id="MFC5403376.1"/>
    </source>
</evidence>
<dbReference type="InterPro" id="IPR036259">
    <property type="entry name" value="MFS_trans_sf"/>
</dbReference>
<dbReference type="PANTHER" id="PTHR42718:SF9">
    <property type="entry name" value="MAJOR FACILITATOR SUPERFAMILY MULTIDRUG TRANSPORTER MFSC"/>
    <property type="match status" value="1"/>
</dbReference>